<dbReference type="PROSITE" id="PS50084">
    <property type="entry name" value="KH_TYPE_1"/>
    <property type="match status" value="1"/>
</dbReference>
<evidence type="ECO:0000313" key="12">
    <source>
        <dbReference type="EMBL" id="KAK9821471.1"/>
    </source>
</evidence>
<dbReference type="EMBL" id="JALJOU010000101">
    <property type="protein sequence ID" value="KAK9821471.1"/>
    <property type="molecule type" value="Genomic_DNA"/>
</dbReference>
<dbReference type="GO" id="GO:0000175">
    <property type="term" value="F:3'-5'-RNA exonuclease activity"/>
    <property type="evidence" value="ECO:0007669"/>
    <property type="project" value="TreeGrafter"/>
</dbReference>
<accession>A0AAW1QJ46</accession>
<feature type="compositionally biased region" description="Low complexity" evidence="10">
    <location>
        <begin position="291"/>
        <end position="315"/>
    </location>
</feature>
<dbReference type="GO" id="GO:0009570">
    <property type="term" value="C:chloroplast stroma"/>
    <property type="evidence" value="ECO:0007669"/>
    <property type="project" value="TreeGrafter"/>
</dbReference>
<evidence type="ECO:0000256" key="6">
    <source>
        <dbReference type="ARBA" id="ARBA00022695"/>
    </source>
</evidence>
<dbReference type="InterPro" id="IPR004087">
    <property type="entry name" value="KH_dom"/>
</dbReference>
<dbReference type="InterPro" id="IPR001247">
    <property type="entry name" value="ExoRNase_PH_dom1"/>
</dbReference>
<dbReference type="SUPFAM" id="SSF55666">
    <property type="entry name" value="Ribonuclease PH domain 2-like"/>
    <property type="match status" value="2"/>
</dbReference>
<dbReference type="SMART" id="SM00316">
    <property type="entry name" value="S1"/>
    <property type="match status" value="2"/>
</dbReference>
<name>A0AAW1QJ46_9CHLO</name>
<dbReference type="Proteomes" id="UP001445335">
    <property type="component" value="Unassembled WGS sequence"/>
</dbReference>
<dbReference type="SMART" id="SM00322">
    <property type="entry name" value="KH"/>
    <property type="match status" value="1"/>
</dbReference>
<dbReference type="Gene3D" id="2.40.50.140">
    <property type="entry name" value="Nucleic acid-binding proteins"/>
    <property type="match status" value="2"/>
</dbReference>
<dbReference type="Pfam" id="PF03725">
    <property type="entry name" value="RNase_PH_C"/>
    <property type="match status" value="1"/>
</dbReference>
<feature type="region of interest" description="Disordered" evidence="10">
    <location>
        <begin position="291"/>
        <end position="363"/>
    </location>
</feature>
<dbReference type="EC" id="2.7.7.8" evidence="2"/>
<dbReference type="InterPro" id="IPR003029">
    <property type="entry name" value="S1_domain"/>
</dbReference>
<dbReference type="GO" id="GO:0006364">
    <property type="term" value="P:rRNA processing"/>
    <property type="evidence" value="ECO:0007669"/>
    <property type="project" value="UniProtKB-KW"/>
</dbReference>
<dbReference type="SUPFAM" id="SSF54211">
    <property type="entry name" value="Ribosomal protein S5 domain 2-like"/>
    <property type="match status" value="2"/>
</dbReference>
<reference evidence="12 13" key="1">
    <citation type="journal article" date="2024" name="Nat. Commun.">
        <title>Phylogenomics reveals the evolutionary origins of lichenization in chlorophyte algae.</title>
        <authorList>
            <person name="Puginier C."/>
            <person name="Libourel C."/>
            <person name="Otte J."/>
            <person name="Skaloud P."/>
            <person name="Haon M."/>
            <person name="Grisel S."/>
            <person name="Petersen M."/>
            <person name="Berrin J.G."/>
            <person name="Delaux P.M."/>
            <person name="Dal Grande F."/>
            <person name="Keller J."/>
        </authorList>
    </citation>
    <scope>NUCLEOTIDE SEQUENCE [LARGE SCALE GENOMIC DNA]</scope>
    <source>
        <strain evidence="12 13">SAG 245.80</strain>
    </source>
</reference>
<dbReference type="Pfam" id="PF00013">
    <property type="entry name" value="KH_1"/>
    <property type="match status" value="1"/>
</dbReference>
<dbReference type="CDD" id="cd00164">
    <property type="entry name" value="S1_like"/>
    <property type="match status" value="1"/>
</dbReference>
<dbReference type="SUPFAM" id="SSF50249">
    <property type="entry name" value="Nucleic acid-binding proteins"/>
    <property type="match status" value="2"/>
</dbReference>
<proteinExistence type="inferred from homology"/>
<dbReference type="FunFam" id="3.30.230.70:FF:000001">
    <property type="entry name" value="Polyribonucleotide nucleotidyltransferase"/>
    <property type="match status" value="1"/>
</dbReference>
<dbReference type="GO" id="GO:0004654">
    <property type="term" value="F:polyribonucleotide nucleotidyltransferase activity"/>
    <property type="evidence" value="ECO:0007669"/>
    <property type="project" value="UniProtKB-EC"/>
</dbReference>
<evidence type="ECO:0000256" key="5">
    <source>
        <dbReference type="ARBA" id="ARBA00022694"/>
    </source>
</evidence>
<dbReference type="PROSITE" id="PS50126">
    <property type="entry name" value="S1"/>
    <property type="match status" value="2"/>
</dbReference>
<organism evidence="12 13">
    <name type="scientific">Elliptochloris bilobata</name>
    <dbReference type="NCBI Taxonomy" id="381761"/>
    <lineage>
        <taxon>Eukaryota</taxon>
        <taxon>Viridiplantae</taxon>
        <taxon>Chlorophyta</taxon>
        <taxon>core chlorophytes</taxon>
        <taxon>Trebouxiophyceae</taxon>
        <taxon>Trebouxiophyceae incertae sedis</taxon>
        <taxon>Elliptochloris clade</taxon>
        <taxon>Elliptochloris</taxon>
    </lineage>
</organism>
<evidence type="ECO:0000256" key="8">
    <source>
        <dbReference type="ARBA" id="ARBA00031451"/>
    </source>
</evidence>
<comment type="caution">
    <text evidence="12">The sequence shown here is derived from an EMBL/GenBank/DDBJ whole genome shotgun (WGS) entry which is preliminary data.</text>
</comment>
<comment type="similarity">
    <text evidence="1">Belongs to the polyribonucleotide nucleotidyltransferase family.</text>
</comment>
<dbReference type="HAMAP" id="MF_01595">
    <property type="entry name" value="PNPase"/>
    <property type="match status" value="1"/>
</dbReference>
<dbReference type="InterPro" id="IPR020568">
    <property type="entry name" value="Ribosomal_Su5_D2-typ_SF"/>
</dbReference>
<keyword evidence="6" id="KW-0548">Nucleotidyltransferase</keyword>
<dbReference type="InterPro" id="IPR036345">
    <property type="entry name" value="ExoRNase_PH_dom2_sf"/>
</dbReference>
<dbReference type="InterPro" id="IPR012162">
    <property type="entry name" value="PNPase"/>
</dbReference>
<evidence type="ECO:0000256" key="9">
    <source>
        <dbReference type="PROSITE-ProRule" id="PRU00117"/>
    </source>
</evidence>
<dbReference type="InterPro" id="IPR004088">
    <property type="entry name" value="KH_dom_type_1"/>
</dbReference>
<dbReference type="CDD" id="cd02393">
    <property type="entry name" value="KH-I_PNPase"/>
    <property type="match status" value="1"/>
</dbReference>
<evidence type="ECO:0000259" key="11">
    <source>
        <dbReference type="PROSITE" id="PS50126"/>
    </source>
</evidence>
<dbReference type="Pfam" id="PF01138">
    <property type="entry name" value="RNase_PH"/>
    <property type="match status" value="2"/>
</dbReference>
<sequence>MEADKITIEVGGRQLTLETGEIGRQANGSVLVTDGETVVYTTACCSSEATGDGWFMPLQVQYSERFSAAGKTSSGWLKRDGRPKDAETLTSRLVDRPLRPMFAPGWSNDTQVLIWVLSYDGEHTPEPLAITAAGAALALSDIPLQKAVAGVRMGLLDGQFVVNPTAAQMADSRLDLVMAGTADAVLMIEGYCNFLSEEEMLEAVRAGSAAVAVQCRAIDAWAARAGAQKRAVAATGPTAPAGLQERIASMATGEIEHAYCTITGKHARAASVIALQQRLKEQLGVSAVGAGRAAAPGSGPGPSGAAARAAPAAAQPNPPASEFEAQRAARGDTPVADDSGGEEDDAAPAGANPVRPSPYPGAADGAQAVDTVMFSKAFKRVEAGVMRQLVLRKGLRADGRGVGDVRPIAARAGLLPRTHGSALFTRGETQALAVTTLGSSRAAQRSEDMASEAEESRKFYLQYFFPPCSVGEVGRMGAPGRREIGHGALAERALAPIIPDEIDFPYTIRVESTITESNGSSSMATVCGACLAMQDAGVPVKRPVAGVAMGLMLEPGGGFAVLTDILGSEDALGDMDFKVAGDAEHITAFQMDIKVEGITLEVLAAALAQAGTARRHILAQMARCAPPPRNALAAGAPRIVRFAIDPTRIGAMIGAGGKNVRAVTATTGVESIMVLEQETGLIEVVGAESAGVEQARLLIQRLLEDAEEGNIYRDAKVMQVEKFGLIVEFLPGKEGLVHVSELDVSRTADPAKWAVGDSIDVMLTEKSDNGKFRLSRKAVLLLDSGVQVPQPGDVVRGAKVKEVLDMGVVIDLAPGVESFVHVSELEDRFVADTRELFSPGDAMDVLVLRPNDRGSPRCSRKAMLMRDARDKAPAAAPAPPPPPPPLPPIRERPRPKVGKM</sequence>
<evidence type="ECO:0000313" key="13">
    <source>
        <dbReference type="Proteomes" id="UP001445335"/>
    </source>
</evidence>
<keyword evidence="5" id="KW-0819">tRNA processing</keyword>
<keyword evidence="7 9" id="KW-0694">RNA-binding</keyword>
<dbReference type="NCBIfam" id="NF008805">
    <property type="entry name" value="PRK11824.1"/>
    <property type="match status" value="1"/>
</dbReference>
<dbReference type="GO" id="GO:0003723">
    <property type="term" value="F:RNA binding"/>
    <property type="evidence" value="ECO:0007669"/>
    <property type="project" value="UniProtKB-UniRule"/>
</dbReference>
<dbReference type="GO" id="GO:0008033">
    <property type="term" value="P:tRNA processing"/>
    <property type="evidence" value="ECO:0007669"/>
    <property type="project" value="UniProtKB-KW"/>
</dbReference>
<dbReference type="InterPro" id="IPR012340">
    <property type="entry name" value="NA-bd_OB-fold"/>
</dbReference>
<evidence type="ECO:0000256" key="2">
    <source>
        <dbReference type="ARBA" id="ARBA00012416"/>
    </source>
</evidence>
<evidence type="ECO:0000256" key="1">
    <source>
        <dbReference type="ARBA" id="ARBA00007404"/>
    </source>
</evidence>
<dbReference type="PANTHER" id="PTHR11252:SF0">
    <property type="entry name" value="POLYRIBONUCLEOTIDE NUCLEOTIDYLTRANSFERASE 1, MITOCHONDRIAL"/>
    <property type="match status" value="1"/>
</dbReference>
<dbReference type="InterPro" id="IPR015847">
    <property type="entry name" value="ExoRNase_PH_dom2"/>
</dbReference>
<dbReference type="Gene3D" id="3.30.1370.10">
    <property type="entry name" value="K Homology domain, type 1"/>
    <property type="match status" value="1"/>
</dbReference>
<feature type="compositionally biased region" description="Pro residues" evidence="10">
    <location>
        <begin position="876"/>
        <end position="888"/>
    </location>
</feature>
<dbReference type="PANTHER" id="PTHR11252">
    <property type="entry name" value="POLYRIBONUCLEOTIDE NUCLEOTIDYLTRANSFERASE"/>
    <property type="match status" value="1"/>
</dbReference>
<keyword evidence="13" id="KW-1185">Reference proteome</keyword>
<dbReference type="GO" id="GO:0000958">
    <property type="term" value="P:mitochondrial mRNA catabolic process"/>
    <property type="evidence" value="ECO:0007669"/>
    <property type="project" value="TreeGrafter"/>
</dbReference>
<evidence type="ECO:0000256" key="10">
    <source>
        <dbReference type="SAM" id="MobiDB-lite"/>
    </source>
</evidence>
<evidence type="ECO:0000256" key="3">
    <source>
        <dbReference type="ARBA" id="ARBA00022552"/>
    </source>
</evidence>
<keyword evidence="4" id="KW-0808">Transferase</keyword>
<dbReference type="GO" id="GO:0005829">
    <property type="term" value="C:cytosol"/>
    <property type="evidence" value="ECO:0007669"/>
    <property type="project" value="TreeGrafter"/>
</dbReference>
<dbReference type="AlphaFoldDB" id="A0AAW1QJ46"/>
<dbReference type="InterPro" id="IPR036612">
    <property type="entry name" value="KH_dom_type_1_sf"/>
</dbReference>
<protein>
    <recommendedName>
        <fullName evidence="2">polyribonucleotide nucleotidyltransferase</fullName>
        <ecNumber evidence="2">2.7.7.8</ecNumber>
    </recommendedName>
    <alternativeName>
        <fullName evidence="8">Polynucleotide phosphorylase 1</fullName>
    </alternativeName>
</protein>
<dbReference type="Gene3D" id="3.30.230.70">
    <property type="entry name" value="GHMP Kinase, N-terminal domain"/>
    <property type="match status" value="2"/>
</dbReference>
<feature type="domain" description="S1 motif" evidence="11">
    <location>
        <begin position="709"/>
        <end position="777"/>
    </location>
</feature>
<dbReference type="SUPFAM" id="SSF54791">
    <property type="entry name" value="Eukaryotic type KH-domain (KH-domain type I)"/>
    <property type="match status" value="1"/>
</dbReference>
<gene>
    <name evidence="12" type="ORF">WJX81_007489</name>
</gene>
<evidence type="ECO:0000256" key="7">
    <source>
        <dbReference type="ARBA" id="ARBA00022884"/>
    </source>
</evidence>
<dbReference type="GO" id="GO:0000965">
    <property type="term" value="P:mitochondrial RNA 3'-end processing"/>
    <property type="evidence" value="ECO:0007669"/>
    <property type="project" value="TreeGrafter"/>
</dbReference>
<dbReference type="InterPro" id="IPR027408">
    <property type="entry name" value="PNPase/RNase_PH_dom_sf"/>
</dbReference>
<evidence type="ECO:0000256" key="4">
    <source>
        <dbReference type="ARBA" id="ARBA00022679"/>
    </source>
</evidence>
<dbReference type="GO" id="GO:0005739">
    <property type="term" value="C:mitochondrion"/>
    <property type="evidence" value="ECO:0007669"/>
    <property type="project" value="TreeGrafter"/>
</dbReference>
<keyword evidence="3" id="KW-0698">rRNA processing</keyword>
<dbReference type="CDD" id="cd11364">
    <property type="entry name" value="RNase_PH_PNPase_2"/>
    <property type="match status" value="1"/>
</dbReference>
<dbReference type="Pfam" id="PF00575">
    <property type="entry name" value="S1"/>
    <property type="match status" value="2"/>
</dbReference>
<feature type="domain" description="S1 motif" evidence="11">
    <location>
        <begin position="792"/>
        <end position="867"/>
    </location>
</feature>
<feature type="region of interest" description="Disordered" evidence="10">
    <location>
        <begin position="864"/>
        <end position="900"/>
    </location>
</feature>